<accession>I3EGZ6</accession>
<evidence type="ECO:0000313" key="2">
    <source>
        <dbReference type="Proteomes" id="UP000002872"/>
    </source>
</evidence>
<reference evidence="1" key="1">
    <citation type="submission" date="2011-01" db="EMBL/GenBank/DDBJ databases">
        <title>The Genome Sequence of Nematocida parisii strain ERTm3.</title>
        <authorList>
            <consortium name="The Broad Institute Genome Sequencing Platform"/>
            <consortium name="The Broad Institute Genome Sequencing Center for Infectious Disease"/>
            <person name="Cuomo C."/>
            <person name="Troemel E."/>
            <person name="Young S.K."/>
            <person name="Zeng Q."/>
            <person name="Gargeya S."/>
            <person name="Fitzgerald M."/>
            <person name="Haas B."/>
            <person name="Abouelleil A."/>
            <person name="Alvarado L."/>
            <person name="Arachchi H.M."/>
            <person name="Berlin A."/>
            <person name="Chapman S.B."/>
            <person name="Gearin G."/>
            <person name="Goldberg J."/>
            <person name="Griggs A."/>
            <person name="Gujja S."/>
            <person name="Hansen M."/>
            <person name="Heiman D."/>
            <person name="Howarth C."/>
            <person name="Larimer J."/>
            <person name="Lui A."/>
            <person name="MacDonald P.J.P."/>
            <person name="McCowen C."/>
            <person name="Montmayeur A."/>
            <person name="Murphy C."/>
            <person name="Neiman D."/>
            <person name="Pearson M."/>
            <person name="Priest M."/>
            <person name="Roberts A."/>
            <person name="Saif S."/>
            <person name="Shea T."/>
            <person name="Sisk P."/>
            <person name="Stolte C."/>
            <person name="Sykes S."/>
            <person name="Wortman J."/>
            <person name="Nusbaum C."/>
            <person name="Birren B."/>
        </authorList>
    </citation>
    <scope>NUCLEOTIDE SEQUENCE</scope>
    <source>
        <strain evidence="1">ERTm3</strain>
    </source>
</reference>
<keyword evidence="2" id="KW-1185">Reference proteome</keyword>
<dbReference type="EMBL" id="GL870878">
    <property type="protein sequence ID" value="EIJ88493.1"/>
    <property type="molecule type" value="Genomic_DNA"/>
</dbReference>
<dbReference type="InParanoid" id="I3EGZ6"/>
<gene>
    <name evidence="1" type="ORF">NEQG_01183</name>
</gene>
<organism evidence="1 2">
    <name type="scientific">Nematocida parisii (strain ERTm3)</name>
    <name type="common">Nematode killer fungus</name>
    <dbReference type="NCBI Taxonomy" id="935791"/>
    <lineage>
        <taxon>Eukaryota</taxon>
        <taxon>Fungi</taxon>
        <taxon>Fungi incertae sedis</taxon>
        <taxon>Microsporidia</taxon>
        <taxon>Nematocida</taxon>
    </lineage>
</organism>
<evidence type="ECO:0000313" key="1">
    <source>
        <dbReference type="EMBL" id="EIJ88493.1"/>
    </source>
</evidence>
<dbReference type="Proteomes" id="UP000002872">
    <property type="component" value="Unassembled WGS sequence"/>
</dbReference>
<dbReference type="HOGENOM" id="CLU_2812996_0_0_1"/>
<dbReference type="VEuPathDB" id="MicrosporidiaDB:NEQG_01183"/>
<protein>
    <submittedName>
        <fullName evidence="1">Uncharacterized protein</fullName>
    </submittedName>
</protein>
<dbReference type="AlphaFoldDB" id="I3EGZ6"/>
<sequence>MPFKNASISSNGLIDVPYRVSIEKSLILVEESKVRIITVKKQFVCFSTTKYAFKISKFPLSRLLLFI</sequence>
<name>I3EGZ6_NEMP3</name>
<proteinExistence type="predicted"/>